<dbReference type="InterPro" id="IPR042100">
    <property type="entry name" value="Bug_dom1"/>
</dbReference>
<sequence>MMHSLVRSLVQAAVCSLAVLASAPALAQADYPKQPIRMIVGFAPGGISDVLARALAAKVSNQIGQGVIVENRPGAGTTIAGDMVAKAPADGYTIWLQDITTHAINASLYPRLPYDTVKDFSPIALVASTPLMLVVHPSSPARSVRDLAAQAKADPGKMSYGSSGNGTIIHLASEMLKASQGLEAVHVPYKGSGPATQAILAGDVSFVFSTMPPAVSNARAGKLRALAVTTAKRVPAAPDVPTMGEAGVPNFELVLYTGILGPKGMDPAIVRRLNAEFAKAVQSEEIRKVYENLGADPMSVSPETFTEMIGKEMVRFAPVVKASGAKVD</sequence>
<dbReference type="CDD" id="cd13578">
    <property type="entry name" value="PBP2_Bug27"/>
    <property type="match status" value="1"/>
</dbReference>
<comment type="caution">
    <text evidence="3">The sequence shown here is derived from an EMBL/GenBank/DDBJ whole genome shotgun (WGS) entry which is preliminary data.</text>
</comment>
<proteinExistence type="inferred from homology"/>
<name>A0ABS1JNU8_9BURK</name>
<dbReference type="PANTHER" id="PTHR42928">
    <property type="entry name" value="TRICARBOXYLATE-BINDING PROTEIN"/>
    <property type="match status" value="1"/>
</dbReference>
<dbReference type="InterPro" id="IPR005064">
    <property type="entry name" value="BUG"/>
</dbReference>
<protein>
    <submittedName>
        <fullName evidence="3">Tripartite tricarboxylate transporter substrate binding protein</fullName>
    </submittedName>
</protein>
<dbReference type="SUPFAM" id="SSF53850">
    <property type="entry name" value="Periplasmic binding protein-like II"/>
    <property type="match status" value="1"/>
</dbReference>
<organism evidence="3 4">
    <name type="scientific">Ramlibacter alkalitolerans</name>
    <dbReference type="NCBI Taxonomy" id="2039631"/>
    <lineage>
        <taxon>Bacteria</taxon>
        <taxon>Pseudomonadati</taxon>
        <taxon>Pseudomonadota</taxon>
        <taxon>Betaproteobacteria</taxon>
        <taxon>Burkholderiales</taxon>
        <taxon>Comamonadaceae</taxon>
        <taxon>Ramlibacter</taxon>
    </lineage>
</organism>
<keyword evidence="2" id="KW-0732">Signal</keyword>
<evidence type="ECO:0000256" key="2">
    <source>
        <dbReference type="SAM" id="SignalP"/>
    </source>
</evidence>
<keyword evidence="4" id="KW-1185">Reference proteome</keyword>
<dbReference type="PIRSF" id="PIRSF017082">
    <property type="entry name" value="YflP"/>
    <property type="match status" value="1"/>
</dbReference>
<dbReference type="RefSeq" id="WP_201689700.1">
    <property type="nucleotide sequence ID" value="NZ_JAEQND010000006.1"/>
</dbReference>
<accession>A0ABS1JNU8</accession>
<gene>
    <name evidence="3" type="ORF">JI746_11890</name>
</gene>
<dbReference type="PANTHER" id="PTHR42928:SF5">
    <property type="entry name" value="BLR1237 PROTEIN"/>
    <property type="match status" value="1"/>
</dbReference>
<evidence type="ECO:0000313" key="3">
    <source>
        <dbReference type="EMBL" id="MBL0425811.1"/>
    </source>
</evidence>
<dbReference type="EMBL" id="JAEQND010000006">
    <property type="protein sequence ID" value="MBL0425811.1"/>
    <property type="molecule type" value="Genomic_DNA"/>
</dbReference>
<comment type="similarity">
    <text evidence="1">Belongs to the UPF0065 (bug) family.</text>
</comment>
<feature type="signal peptide" evidence="2">
    <location>
        <begin position="1"/>
        <end position="27"/>
    </location>
</feature>
<evidence type="ECO:0000256" key="1">
    <source>
        <dbReference type="ARBA" id="ARBA00006987"/>
    </source>
</evidence>
<dbReference type="Gene3D" id="3.40.190.10">
    <property type="entry name" value="Periplasmic binding protein-like II"/>
    <property type="match status" value="1"/>
</dbReference>
<dbReference type="Pfam" id="PF03401">
    <property type="entry name" value="TctC"/>
    <property type="match status" value="1"/>
</dbReference>
<evidence type="ECO:0000313" key="4">
    <source>
        <dbReference type="Proteomes" id="UP000622707"/>
    </source>
</evidence>
<dbReference type="Gene3D" id="3.40.190.150">
    <property type="entry name" value="Bordetella uptake gene, domain 1"/>
    <property type="match status" value="1"/>
</dbReference>
<feature type="chain" id="PRO_5045283520" evidence="2">
    <location>
        <begin position="28"/>
        <end position="328"/>
    </location>
</feature>
<reference evidence="3 4" key="1">
    <citation type="journal article" date="2017" name="Int. J. Syst. Evol. Microbiol.">
        <title>Ramlibacter alkalitolerans sp. nov., alkali-tolerant bacterium isolated from soil of ginseng.</title>
        <authorList>
            <person name="Lee D.H."/>
            <person name="Cha C.J."/>
        </authorList>
    </citation>
    <scope>NUCLEOTIDE SEQUENCE [LARGE SCALE GENOMIC DNA]</scope>
    <source>
        <strain evidence="3 4">KACC 19305</strain>
    </source>
</reference>
<dbReference type="Proteomes" id="UP000622707">
    <property type="component" value="Unassembled WGS sequence"/>
</dbReference>